<gene>
    <name evidence="2" type="ORF">LIER_25624</name>
</gene>
<dbReference type="PANTHER" id="PTHR32246:SF17">
    <property type="entry name" value="BON1-ASSOCIATED PROTEIN 2"/>
    <property type="match status" value="1"/>
</dbReference>
<dbReference type="PANTHER" id="PTHR32246">
    <property type="entry name" value="INGRESSION PROTEIN FIC1"/>
    <property type="match status" value="1"/>
</dbReference>
<name>A0AAV3R5P5_LITER</name>
<protein>
    <recommendedName>
        <fullName evidence="1">C2 domain-containing protein</fullName>
    </recommendedName>
</protein>
<evidence type="ECO:0000313" key="3">
    <source>
        <dbReference type="Proteomes" id="UP001454036"/>
    </source>
</evidence>
<dbReference type="SUPFAM" id="SSF49562">
    <property type="entry name" value="C2 domain (Calcium/lipid-binding domain, CaLB)"/>
    <property type="match status" value="1"/>
</dbReference>
<evidence type="ECO:0000313" key="2">
    <source>
        <dbReference type="EMBL" id="GAA0171640.1"/>
    </source>
</evidence>
<dbReference type="AlphaFoldDB" id="A0AAV3R5P5"/>
<dbReference type="GO" id="GO:0006952">
    <property type="term" value="P:defense response"/>
    <property type="evidence" value="ECO:0007669"/>
    <property type="project" value="InterPro"/>
</dbReference>
<sequence>MNTGATSHHVLEITVISGEDLFVSRRRVKRNAFVVLRTDRNSSSQRTKIDKDGGSYPLWNDKFNMNFPMHARHINIEVQCKTASGNSFIGSVNIPKTDFLGGYVPHGYLHFLSYRLRDRRGKRNGIINISVRVKRDEKVGLDYGFSNPCSSVMPVDYKVSTSIVMGVPIN</sequence>
<reference evidence="2 3" key="1">
    <citation type="submission" date="2024-01" db="EMBL/GenBank/DDBJ databases">
        <title>The complete chloroplast genome sequence of Lithospermum erythrorhizon: insights into the phylogenetic relationship among Boraginaceae species and the maternal lineages of purple gromwells.</title>
        <authorList>
            <person name="Okada T."/>
            <person name="Watanabe K."/>
        </authorList>
    </citation>
    <scope>NUCLEOTIDE SEQUENCE [LARGE SCALE GENOMIC DNA]</scope>
</reference>
<dbReference type="InterPro" id="IPR000008">
    <property type="entry name" value="C2_dom"/>
</dbReference>
<feature type="domain" description="C2" evidence="1">
    <location>
        <begin position="1"/>
        <end position="109"/>
    </location>
</feature>
<dbReference type="Proteomes" id="UP001454036">
    <property type="component" value="Unassembled WGS sequence"/>
</dbReference>
<dbReference type="Pfam" id="PF00168">
    <property type="entry name" value="C2"/>
    <property type="match status" value="1"/>
</dbReference>
<comment type="caution">
    <text evidence="2">The sequence shown here is derived from an EMBL/GenBank/DDBJ whole genome shotgun (WGS) entry which is preliminary data.</text>
</comment>
<evidence type="ECO:0000259" key="1">
    <source>
        <dbReference type="PROSITE" id="PS50004"/>
    </source>
</evidence>
<dbReference type="CDD" id="cd04051">
    <property type="entry name" value="C2_SRC2_like"/>
    <property type="match status" value="1"/>
</dbReference>
<dbReference type="Gene3D" id="2.60.40.150">
    <property type="entry name" value="C2 domain"/>
    <property type="match status" value="1"/>
</dbReference>
<accession>A0AAV3R5P5</accession>
<organism evidence="2 3">
    <name type="scientific">Lithospermum erythrorhizon</name>
    <name type="common">Purple gromwell</name>
    <name type="synonym">Lithospermum officinale var. erythrorhizon</name>
    <dbReference type="NCBI Taxonomy" id="34254"/>
    <lineage>
        <taxon>Eukaryota</taxon>
        <taxon>Viridiplantae</taxon>
        <taxon>Streptophyta</taxon>
        <taxon>Embryophyta</taxon>
        <taxon>Tracheophyta</taxon>
        <taxon>Spermatophyta</taxon>
        <taxon>Magnoliopsida</taxon>
        <taxon>eudicotyledons</taxon>
        <taxon>Gunneridae</taxon>
        <taxon>Pentapetalae</taxon>
        <taxon>asterids</taxon>
        <taxon>lamiids</taxon>
        <taxon>Boraginales</taxon>
        <taxon>Boraginaceae</taxon>
        <taxon>Boraginoideae</taxon>
        <taxon>Lithospermeae</taxon>
        <taxon>Lithospermum</taxon>
    </lineage>
</organism>
<dbReference type="PROSITE" id="PS50004">
    <property type="entry name" value="C2"/>
    <property type="match status" value="1"/>
</dbReference>
<dbReference type="EMBL" id="BAABME010007761">
    <property type="protein sequence ID" value="GAA0171640.1"/>
    <property type="molecule type" value="Genomic_DNA"/>
</dbReference>
<proteinExistence type="predicted"/>
<dbReference type="InterPro" id="IPR044750">
    <property type="entry name" value="C2_SRC2/BAP"/>
</dbReference>
<keyword evidence="3" id="KW-1185">Reference proteome</keyword>
<dbReference type="InterPro" id="IPR035892">
    <property type="entry name" value="C2_domain_sf"/>
</dbReference>
<dbReference type="SMART" id="SM00239">
    <property type="entry name" value="C2"/>
    <property type="match status" value="1"/>
</dbReference>